<feature type="transmembrane region" description="Helical" evidence="5">
    <location>
        <begin position="281"/>
        <end position="297"/>
    </location>
</feature>
<reference evidence="7 8" key="1">
    <citation type="submission" date="2024-04" db="EMBL/GenBank/DDBJ databases">
        <title>Draft genome sequence of Sessilibacter corallicola NBRC 116591.</title>
        <authorList>
            <person name="Miyakawa T."/>
            <person name="Kusuya Y."/>
            <person name="Miura T."/>
        </authorList>
    </citation>
    <scope>NUCLEOTIDE SEQUENCE [LARGE SCALE GENOMIC DNA]</scope>
    <source>
        <strain evidence="7 8">KU-00831-HH</strain>
    </source>
</reference>
<feature type="transmembrane region" description="Helical" evidence="5">
    <location>
        <begin position="130"/>
        <end position="148"/>
    </location>
</feature>
<feature type="transmembrane region" description="Helical" evidence="5">
    <location>
        <begin position="191"/>
        <end position="212"/>
    </location>
</feature>
<evidence type="ECO:0000313" key="8">
    <source>
        <dbReference type="Proteomes" id="UP001465153"/>
    </source>
</evidence>
<feature type="transmembrane region" description="Helical" evidence="5">
    <location>
        <begin position="160"/>
        <end position="179"/>
    </location>
</feature>
<dbReference type="EMBL" id="BAABWN010000017">
    <property type="protein sequence ID" value="GAA6169947.1"/>
    <property type="molecule type" value="Genomic_DNA"/>
</dbReference>
<feature type="transmembrane region" description="Helical" evidence="5">
    <location>
        <begin position="43"/>
        <end position="62"/>
    </location>
</feature>
<comment type="caution">
    <text evidence="7">The sequence shown here is derived from an EMBL/GenBank/DDBJ whole genome shotgun (WGS) entry which is preliminary data.</text>
</comment>
<dbReference type="RefSeq" id="WP_353304328.1">
    <property type="nucleotide sequence ID" value="NZ_BAABWN010000017.1"/>
</dbReference>
<sequence length="309" mass="33399">MTPLSSVPPSMRMKDWFVLTFLSSLWGSSFFFIEIIIRDIPTITLVAIRLILSAVILYLILLISGKNLRLDKSLVVAFFVMGLLNSILPYSLIAWGQHYVSSGMSATLIASTPLLTVIAAHYLTPDEKATANKIIGVIVGFLGVAIMLKDQFSVDDSELLIGKIAMIIAASCYASGAIYSKKVSKYGMSPIETATGQMAAGAILLTPFALVIDQPWLLPTPSLDTVLAMLGLVLLSSVLAYILFFKLMKTAGVTNLILVAFLIPVSSIILGVLFLNENFTLAHALGMLFIGVSLTIIDGRALKFLRKAH</sequence>
<evidence type="ECO:0000256" key="2">
    <source>
        <dbReference type="ARBA" id="ARBA00022692"/>
    </source>
</evidence>
<dbReference type="PANTHER" id="PTHR32322">
    <property type="entry name" value="INNER MEMBRANE TRANSPORTER"/>
    <property type="match status" value="1"/>
</dbReference>
<evidence type="ECO:0000256" key="1">
    <source>
        <dbReference type="ARBA" id="ARBA00004141"/>
    </source>
</evidence>
<keyword evidence="3 5" id="KW-1133">Transmembrane helix</keyword>
<evidence type="ECO:0000313" key="7">
    <source>
        <dbReference type="EMBL" id="GAA6169947.1"/>
    </source>
</evidence>
<dbReference type="InterPro" id="IPR037185">
    <property type="entry name" value="EmrE-like"/>
</dbReference>
<organism evidence="7 8">
    <name type="scientific">Sessilibacter corallicola</name>
    <dbReference type="NCBI Taxonomy" id="2904075"/>
    <lineage>
        <taxon>Bacteria</taxon>
        <taxon>Pseudomonadati</taxon>
        <taxon>Pseudomonadota</taxon>
        <taxon>Gammaproteobacteria</taxon>
        <taxon>Cellvibrionales</taxon>
        <taxon>Cellvibrionaceae</taxon>
        <taxon>Sessilibacter</taxon>
    </lineage>
</organism>
<protein>
    <submittedName>
        <fullName evidence="7">DMT family transporter</fullName>
    </submittedName>
</protein>
<evidence type="ECO:0000256" key="3">
    <source>
        <dbReference type="ARBA" id="ARBA00022989"/>
    </source>
</evidence>
<evidence type="ECO:0000259" key="6">
    <source>
        <dbReference type="Pfam" id="PF00892"/>
    </source>
</evidence>
<dbReference type="Proteomes" id="UP001465153">
    <property type="component" value="Unassembled WGS sequence"/>
</dbReference>
<feature type="domain" description="EamA" evidence="6">
    <location>
        <begin position="161"/>
        <end position="297"/>
    </location>
</feature>
<dbReference type="SUPFAM" id="SSF103481">
    <property type="entry name" value="Multidrug resistance efflux transporter EmrE"/>
    <property type="match status" value="2"/>
</dbReference>
<gene>
    <name evidence="7" type="ORF">NBRC116591_37590</name>
</gene>
<feature type="transmembrane region" description="Helical" evidence="5">
    <location>
        <begin position="74"/>
        <end position="93"/>
    </location>
</feature>
<feature type="transmembrane region" description="Helical" evidence="5">
    <location>
        <begin position="16"/>
        <end position="37"/>
    </location>
</feature>
<accession>A0ABQ0AEB0</accession>
<dbReference type="PANTHER" id="PTHR32322:SF9">
    <property type="entry name" value="AMINO-ACID METABOLITE EFFLUX PUMP-RELATED"/>
    <property type="match status" value="1"/>
</dbReference>
<feature type="transmembrane region" description="Helical" evidence="5">
    <location>
        <begin position="256"/>
        <end position="275"/>
    </location>
</feature>
<name>A0ABQ0AEB0_9GAMM</name>
<evidence type="ECO:0000256" key="4">
    <source>
        <dbReference type="ARBA" id="ARBA00023136"/>
    </source>
</evidence>
<feature type="transmembrane region" description="Helical" evidence="5">
    <location>
        <begin position="224"/>
        <end position="244"/>
    </location>
</feature>
<feature type="transmembrane region" description="Helical" evidence="5">
    <location>
        <begin position="99"/>
        <end position="123"/>
    </location>
</feature>
<evidence type="ECO:0000256" key="5">
    <source>
        <dbReference type="SAM" id="Phobius"/>
    </source>
</evidence>
<dbReference type="InterPro" id="IPR000620">
    <property type="entry name" value="EamA_dom"/>
</dbReference>
<feature type="domain" description="EamA" evidence="6">
    <location>
        <begin position="18"/>
        <end position="148"/>
    </location>
</feature>
<proteinExistence type="predicted"/>
<dbReference type="InterPro" id="IPR050638">
    <property type="entry name" value="AA-Vitamin_Transporters"/>
</dbReference>
<keyword evidence="2 5" id="KW-0812">Transmembrane</keyword>
<keyword evidence="8" id="KW-1185">Reference proteome</keyword>
<dbReference type="Pfam" id="PF00892">
    <property type="entry name" value="EamA"/>
    <property type="match status" value="2"/>
</dbReference>
<keyword evidence="4 5" id="KW-0472">Membrane</keyword>
<comment type="subcellular location">
    <subcellularLocation>
        <location evidence="1">Membrane</location>
        <topology evidence="1">Multi-pass membrane protein</topology>
    </subcellularLocation>
</comment>